<dbReference type="Pfam" id="PF22379">
    <property type="entry name" value="OB_MCM10"/>
    <property type="match status" value="1"/>
</dbReference>
<evidence type="ECO:0000256" key="2">
    <source>
        <dbReference type="ARBA" id="ARBA00009679"/>
    </source>
</evidence>
<dbReference type="GO" id="GO:0003697">
    <property type="term" value="F:single-stranded DNA binding"/>
    <property type="evidence" value="ECO:0007669"/>
    <property type="project" value="InterPro"/>
</dbReference>
<dbReference type="InterPro" id="IPR055065">
    <property type="entry name" value="OB_MCM10"/>
</dbReference>
<feature type="region of interest" description="Disordered" evidence="9">
    <location>
        <begin position="279"/>
        <end position="307"/>
    </location>
</feature>
<comment type="similarity">
    <text evidence="2">Belongs to the MCM10 family.</text>
</comment>
<dbReference type="PANTHER" id="PTHR13454">
    <property type="entry name" value="PROTEIN MCM10 HOMOLOG"/>
    <property type="match status" value="1"/>
</dbReference>
<comment type="subcellular location">
    <subcellularLocation>
        <location evidence="1">Nucleus</location>
    </subcellularLocation>
</comment>
<dbReference type="InterPro" id="IPR040184">
    <property type="entry name" value="Mcm10"/>
</dbReference>
<evidence type="ECO:0000256" key="5">
    <source>
        <dbReference type="ARBA" id="ARBA00022723"/>
    </source>
</evidence>
<evidence type="ECO:0000256" key="1">
    <source>
        <dbReference type="ARBA" id="ARBA00004123"/>
    </source>
</evidence>
<keyword evidence="5" id="KW-0479">Metal-binding</keyword>
<evidence type="ECO:0000313" key="11">
    <source>
        <dbReference type="EMBL" id="JAI54646.1"/>
    </source>
</evidence>
<name>A0A0P4VQB3_9HEMI</name>
<feature type="non-terminal residue" evidence="11">
    <location>
        <position position="1"/>
    </location>
</feature>
<dbReference type="InterPro" id="IPR056791">
    <property type="entry name" value="Znf_Mcm10_C"/>
</dbReference>
<protein>
    <recommendedName>
        <fullName evidence="3">Protein MCM10 homolog</fullName>
    </recommendedName>
</protein>
<evidence type="ECO:0000256" key="9">
    <source>
        <dbReference type="SAM" id="MobiDB-lite"/>
    </source>
</evidence>
<dbReference type="GO" id="GO:0008270">
    <property type="term" value="F:zinc ion binding"/>
    <property type="evidence" value="ECO:0007669"/>
    <property type="project" value="UniProtKB-KW"/>
</dbReference>
<evidence type="ECO:0000256" key="6">
    <source>
        <dbReference type="ARBA" id="ARBA00022771"/>
    </source>
</evidence>
<dbReference type="InterPro" id="IPR015411">
    <property type="entry name" value="Rep_factor_Mcm10_C"/>
</dbReference>
<feature type="region of interest" description="Disordered" evidence="9">
    <location>
        <begin position="432"/>
        <end position="492"/>
    </location>
</feature>
<dbReference type="Pfam" id="PF09329">
    <property type="entry name" value="zf-primase"/>
    <property type="match status" value="1"/>
</dbReference>
<evidence type="ECO:0000256" key="8">
    <source>
        <dbReference type="ARBA" id="ARBA00023242"/>
    </source>
</evidence>
<dbReference type="Gene3D" id="2.40.50.140">
    <property type="entry name" value="Nucleic acid-binding proteins"/>
    <property type="match status" value="1"/>
</dbReference>
<dbReference type="Pfam" id="PF24863">
    <property type="entry name" value="zf-CCCH_Mcm10"/>
    <property type="match status" value="1"/>
</dbReference>
<evidence type="ECO:0000259" key="10">
    <source>
        <dbReference type="SMART" id="SM01280"/>
    </source>
</evidence>
<feature type="compositionally biased region" description="Polar residues" evidence="9">
    <location>
        <begin position="288"/>
        <end position="307"/>
    </location>
</feature>
<keyword evidence="8" id="KW-0539">Nucleus</keyword>
<keyword evidence="6" id="KW-0863">Zinc-finger</keyword>
<dbReference type="InterPro" id="IPR015408">
    <property type="entry name" value="Znf_Mcm10/DnaG"/>
</dbReference>
<dbReference type="FunFam" id="2.40.50.140:FF:000174">
    <property type="entry name" value="DNA replication licensing factor mcm10"/>
    <property type="match status" value="1"/>
</dbReference>
<reference evidence="11" key="1">
    <citation type="journal article" date="2016" name="PLoS Negl. Trop. Dis.">
        <title>A Deep Insight into the Sialome of Rhodnius neglectus, a Vector of Chagas Disease.</title>
        <authorList>
            <person name="Santiago P.B."/>
            <person name="Assumpcao T.C."/>
            <person name="Araujo C.N."/>
            <person name="Bastos I.M."/>
            <person name="Neves D."/>
            <person name="Silva I.G."/>
            <person name="Charneau S."/>
            <person name="Queiroz R.M."/>
            <person name="Raiol T."/>
            <person name="Oliveira J.V."/>
            <person name="Sousa M.V."/>
            <person name="Calvo E."/>
            <person name="Ribeiro J.M."/>
            <person name="Santana J.M."/>
        </authorList>
    </citation>
    <scope>NUCLEOTIDE SEQUENCE</scope>
    <source>
        <tissue evidence="11">Salivary glands</tissue>
    </source>
</reference>
<keyword evidence="4" id="KW-0235">DNA replication</keyword>
<dbReference type="EMBL" id="GDKW01001949">
    <property type="protein sequence ID" value="JAI54646.1"/>
    <property type="molecule type" value="mRNA"/>
</dbReference>
<evidence type="ECO:0000256" key="7">
    <source>
        <dbReference type="ARBA" id="ARBA00022833"/>
    </source>
</evidence>
<feature type="domain" description="Replication factor Mcm10 C-terminal" evidence="10">
    <location>
        <begin position="367"/>
        <end position="690"/>
    </location>
</feature>
<feature type="compositionally biased region" description="Polar residues" evidence="9">
    <location>
        <begin position="470"/>
        <end position="492"/>
    </location>
</feature>
<keyword evidence="7" id="KW-0862">Zinc</keyword>
<accession>A0A0P4VQB3</accession>
<evidence type="ECO:0000256" key="3">
    <source>
        <dbReference type="ARBA" id="ARBA00017770"/>
    </source>
</evidence>
<dbReference type="GO" id="GO:0006270">
    <property type="term" value="P:DNA replication initiation"/>
    <property type="evidence" value="ECO:0007669"/>
    <property type="project" value="InterPro"/>
</dbReference>
<organism evidence="11">
    <name type="scientific">Rhodnius neglectus</name>
    <dbReference type="NCBI Taxonomy" id="72488"/>
    <lineage>
        <taxon>Eukaryota</taxon>
        <taxon>Metazoa</taxon>
        <taxon>Ecdysozoa</taxon>
        <taxon>Arthropoda</taxon>
        <taxon>Hexapoda</taxon>
        <taxon>Insecta</taxon>
        <taxon>Pterygota</taxon>
        <taxon>Neoptera</taxon>
        <taxon>Paraneoptera</taxon>
        <taxon>Hemiptera</taxon>
        <taxon>Heteroptera</taxon>
        <taxon>Panheteroptera</taxon>
        <taxon>Cimicomorpha</taxon>
        <taxon>Reduviidae</taxon>
        <taxon>Triatominae</taxon>
        <taxon>Rhodnius</taxon>
    </lineage>
</organism>
<feature type="non-terminal residue" evidence="11">
    <location>
        <position position="701"/>
    </location>
</feature>
<sequence length="701" mass="78201">KYNTFGAEIKKLLKEKNQNENCEQEHSEGWHKPINKRNFGLPEVPQKEKNDVLMEPISGIRIVNPLVSSQKIREKMSGKTAISFSRVQAHVAHGNLKSDWVIGGVIVQKSGKKVSQKGSVYAVWTLSDLKLGLKTVSLFLFGRAIDKLWKTAVGTVVGILNPNVLGQKDKCRDEATLSILNADQVMVWGRSKDLGWCKSKKKSGETCGNFVNISQCEFCSYHVQSEYRKFTGRSELQSPTCSNINSTSLRNKVLGKNEVFYAGKSFVAVPQKKISSRDDKRLNKLGGDSSQTCTVPQTGTVSPFGQRTNGLMSMLNNKQTSNDRSRLIALEKKIPVIETSAVKTKDKSEVNSKPCLSDPSKDFDLEITPPSITGPKASLQKHFNSLTRITQADCTAKIKNSKLLMKHNSSTKTAADELTSASKQESIKSLKNSIEDGKVPVQNKPSPCSAAPDKSARDIVGREDKVPENKMTNNELRSPATSLNKPVQTKTPVSRAKLKALAYVKQKGVISKEAPHGSNAKKCGVKRFLEAEESDGAADDVNHNVFSERFIELMKMDSSHKELIKLDEIQKEMEYYEKMEKKEQMQEKMMTTYHLECRLVRCLKCRYTWFSASDACKAEQHPIKVFTGLKRFFECSGCSNRTVAVTFLPLLPCSKCGETKWKRAAMMKEKVVRNGMELCIRGGEEKFINSVGTNMNLNLLV</sequence>
<evidence type="ECO:0000256" key="4">
    <source>
        <dbReference type="ARBA" id="ARBA00022705"/>
    </source>
</evidence>
<dbReference type="Pfam" id="PF09332">
    <property type="entry name" value="Mcm10"/>
    <property type="match status" value="1"/>
</dbReference>
<dbReference type="PANTHER" id="PTHR13454:SF11">
    <property type="entry name" value="PROTEIN MCM10 HOMOLOG"/>
    <property type="match status" value="1"/>
</dbReference>
<dbReference type="SMART" id="SM01280">
    <property type="entry name" value="Mcm10"/>
    <property type="match status" value="1"/>
</dbReference>
<feature type="compositionally biased region" description="Basic and acidic residues" evidence="9">
    <location>
        <begin position="454"/>
        <end position="468"/>
    </location>
</feature>
<proteinExistence type="evidence at transcript level"/>
<dbReference type="InterPro" id="IPR012340">
    <property type="entry name" value="NA-bd_OB-fold"/>
</dbReference>
<dbReference type="AlphaFoldDB" id="A0A0P4VQB3"/>
<dbReference type="GO" id="GO:0003688">
    <property type="term" value="F:DNA replication origin binding"/>
    <property type="evidence" value="ECO:0007669"/>
    <property type="project" value="TreeGrafter"/>
</dbReference>
<dbReference type="GO" id="GO:0043596">
    <property type="term" value="C:nuclear replication fork"/>
    <property type="evidence" value="ECO:0007669"/>
    <property type="project" value="TreeGrafter"/>
</dbReference>